<dbReference type="Proteomes" id="UP000823847">
    <property type="component" value="Unassembled WGS sequence"/>
</dbReference>
<comment type="caution">
    <text evidence="1">The sequence shown here is derived from an EMBL/GenBank/DDBJ whole genome shotgun (WGS) entry which is preliminary data.</text>
</comment>
<gene>
    <name evidence="1" type="ORF">H9848_02795</name>
</gene>
<sequence>MTLPEFIEKTKTDAALRAKVRAAIMEKVILPMAAAEGVELTDEELRDVSGGLVSYQKIPEWTDPY</sequence>
<evidence type="ECO:0000313" key="1">
    <source>
        <dbReference type="EMBL" id="HIX85523.1"/>
    </source>
</evidence>
<reference evidence="1" key="2">
    <citation type="submission" date="2021-04" db="EMBL/GenBank/DDBJ databases">
        <authorList>
            <person name="Gilroy R."/>
        </authorList>
    </citation>
    <scope>NUCLEOTIDE SEQUENCE</scope>
    <source>
        <strain evidence="1">ChiHecec2B26-12326</strain>
    </source>
</reference>
<reference evidence="1" key="1">
    <citation type="journal article" date="2021" name="PeerJ">
        <title>Extensive microbial diversity within the chicken gut microbiome revealed by metagenomics and culture.</title>
        <authorList>
            <person name="Gilroy R."/>
            <person name="Ravi A."/>
            <person name="Getino M."/>
            <person name="Pursley I."/>
            <person name="Horton D.L."/>
            <person name="Alikhan N.F."/>
            <person name="Baker D."/>
            <person name="Gharbi K."/>
            <person name="Hall N."/>
            <person name="Watson M."/>
            <person name="Adriaenssens E.M."/>
            <person name="Foster-Nyarko E."/>
            <person name="Jarju S."/>
            <person name="Secka A."/>
            <person name="Antonio M."/>
            <person name="Oren A."/>
            <person name="Chaudhuri R.R."/>
            <person name="La Ragione R."/>
            <person name="Hildebrand F."/>
            <person name="Pallen M.J."/>
        </authorList>
    </citation>
    <scope>NUCLEOTIDE SEQUENCE</scope>
    <source>
        <strain evidence="1">ChiHecec2B26-12326</strain>
    </source>
</reference>
<dbReference type="EMBL" id="DXEN01000015">
    <property type="protein sequence ID" value="HIX85523.1"/>
    <property type="molecule type" value="Genomic_DNA"/>
</dbReference>
<proteinExistence type="predicted"/>
<protein>
    <submittedName>
        <fullName evidence="1">Uncharacterized protein</fullName>
    </submittedName>
</protein>
<name>A0A9D1XQ54_9BACT</name>
<dbReference type="AlphaFoldDB" id="A0A9D1XQ54"/>
<evidence type="ECO:0000313" key="2">
    <source>
        <dbReference type="Proteomes" id="UP000823847"/>
    </source>
</evidence>
<organism evidence="1 2">
    <name type="scientific">Candidatus Parabacteroides intestinigallinarum</name>
    <dbReference type="NCBI Taxonomy" id="2838722"/>
    <lineage>
        <taxon>Bacteria</taxon>
        <taxon>Pseudomonadati</taxon>
        <taxon>Bacteroidota</taxon>
        <taxon>Bacteroidia</taxon>
        <taxon>Bacteroidales</taxon>
        <taxon>Tannerellaceae</taxon>
        <taxon>Parabacteroides</taxon>
    </lineage>
</organism>
<accession>A0A9D1XQ54</accession>